<protein>
    <recommendedName>
        <fullName evidence="2">HPP transmembrane region domain-containing protein</fullName>
    </recommendedName>
</protein>
<dbReference type="EMBL" id="JAGFBS010000006">
    <property type="protein sequence ID" value="KAG6378779.1"/>
    <property type="molecule type" value="Genomic_DNA"/>
</dbReference>
<reference evidence="3" key="1">
    <citation type="submission" date="2021-03" db="EMBL/GenBank/DDBJ databases">
        <title>Evolutionary innovations through gain and loss of genes in the ectomycorrhizal Boletales.</title>
        <authorList>
            <person name="Wu G."/>
            <person name="Miyauchi S."/>
            <person name="Morin E."/>
            <person name="Yang Z.-L."/>
            <person name="Xu J."/>
            <person name="Martin F.M."/>
        </authorList>
    </citation>
    <scope>NUCLEOTIDE SEQUENCE</scope>
    <source>
        <strain evidence="3">BR01</strain>
    </source>
</reference>
<dbReference type="OrthoDB" id="2016548at2759"/>
<dbReference type="Pfam" id="PF04982">
    <property type="entry name" value="TM_HPP"/>
    <property type="match status" value="1"/>
</dbReference>
<dbReference type="AlphaFoldDB" id="A0A8I2YVE8"/>
<feature type="transmembrane region" description="Helical" evidence="1">
    <location>
        <begin position="26"/>
        <end position="48"/>
    </location>
</feature>
<evidence type="ECO:0000313" key="4">
    <source>
        <dbReference type="Proteomes" id="UP000683000"/>
    </source>
</evidence>
<dbReference type="InterPro" id="IPR007065">
    <property type="entry name" value="HPP"/>
</dbReference>
<dbReference type="Proteomes" id="UP000683000">
    <property type="component" value="Unassembled WGS sequence"/>
</dbReference>
<sequence length="70" mass="7680">MQLTKTVHLPAGATALLTTVQQFIDLSWYLLPVVLLSSTLALIVALLVNNMQRRYPMFWLTAGAPLPSGL</sequence>
<keyword evidence="1" id="KW-1133">Transmembrane helix</keyword>
<feature type="domain" description="HPP transmembrane region" evidence="2">
    <location>
        <begin position="1"/>
        <end position="56"/>
    </location>
</feature>
<keyword evidence="1" id="KW-0472">Membrane</keyword>
<keyword evidence="4" id="KW-1185">Reference proteome</keyword>
<dbReference type="PANTHER" id="PTHR33741:SF5">
    <property type="entry name" value="TRANSMEMBRANE PROTEIN DDB_G0269096-RELATED"/>
    <property type="match status" value="1"/>
</dbReference>
<gene>
    <name evidence="3" type="ORF">JVT61DRAFT_13054</name>
</gene>
<evidence type="ECO:0000259" key="2">
    <source>
        <dbReference type="Pfam" id="PF04982"/>
    </source>
</evidence>
<dbReference type="PANTHER" id="PTHR33741">
    <property type="entry name" value="TRANSMEMBRANE PROTEIN DDB_G0269096-RELATED"/>
    <property type="match status" value="1"/>
</dbReference>
<organism evidence="3 4">
    <name type="scientific">Boletus reticuloceps</name>
    <dbReference type="NCBI Taxonomy" id="495285"/>
    <lineage>
        <taxon>Eukaryota</taxon>
        <taxon>Fungi</taxon>
        <taxon>Dikarya</taxon>
        <taxon>Basidiomycota</taxon>
        <taxon>Agaricomycotina</taxon>
        <taxon>Agaricomycetes</taxon>
        <taxon>Agaricomycetidae</taxon>
        <taxon>Boletales</taxon>
        <taxon>Boletineae</taxon>
        <taxon>Boletaceae</taxon>
        <taxon>Boletoideae</taxon>
        <taxon>Boletus</taxon>
    </lineage>
</organism>
<proteinExistence type="predicted"/>
<dbReference type="InterPro" id="IPR058581">
    <property type="entry name" value="TM_HPP"/>
</dbReference>
<evidence type="ECO:0000256" key="1">
    <source>
        <dbReference type="SAM" id="Phobius"/>
    </source>
</evidence>
<comment type="caution">
    <text evidence="3">The sequence shown here is derived from an EMBL/GenBank/DDBJ whole genome shotgun (WGS) entry which is preliminary data.</text>
</comment>
<accession>A0A8I2YVE8</accession>
<keyword evidence="1" id="KW-0812">Transmembrane</keyword>
<name>A0A8I2YVE8_9AGAM</name>
<evidence type="ECO:0000313" key="3">
    <source>
        <dbReference type="EMBL" id="KAG6378779.1"/>
    </source>
</evidence>